<dbReference type="AlphaFoldDB" id="A0A2U2RI86"/>
<dbReference type="Proteomes" id="UP000245590">
    <property type="component" value="Unassembled WGS sequence"/>
</dbReference>
<accession>A0A2U2RI86</accession>
<dbReference type="OrthoDB" id="4794497at2"/>
<comment type="caution">
    <text evidence="2">The sequence shown here is derived from an EMBL/GenBank/DDBJ whole genome shotgun (WGS) entry which is preliminary data.</text>
</comment>
<name>A0A2U2RI86_9MICO</name>
<feature type="region of interest" description="Disordered" evidence="1">
    <location>
        <begin position="1"/>
        <end position="28"/>
    </location>
</feature>
<proteinExistence type="predicted"/>
<gene>
    <name evidence="2" type="ORF">DEO23_13680</name>
</gene>
<feature type="compositionally biased region" description="Basic and acidic residues" evidence="1">
    <location>
        <begin position="1"/>
        <end position="21"/>
    </location>
</feature>
<dbReference type="RefSeq" id="WP_109276557.1">
    <property type="nucleotide sequence ID" value="NZ_QFKX01000005.1"/>
</dbReference>
<protein>
    <submittedName>
        <fullName evidence="2">Uncharacterized protein</fullName>
    </submittedName>
</protein>
<organism evidence="2 3">
    <name type="scientific">Brachybacterium endophyticum</name>
    <dbReference type="NCBI Taxonomy" id="2182385"/>
    <lineage>
        <taxon>Bacteria</taxon>
        <taxon>Bacillati</taxon>
        <taxon>Actinomycetota</taxon>
        <taxon>Actinomycetes</taxon>
        <taxon>Micrococcales</taxon>
        <taxon>Dermabacteraceae</taxon>
        <taxon>Brachybacterium</taxon>
    </lineage>
</organism>
<keyword evidence="3" id="KW-1185">Reference proteome</keyword>
<evidence type="ECO:0000313" key="2">
    <source>
        <dbReference type="EMBL" id="PWH05593.1"/>
    </source>
</evidence>
<dbReference type="EMBL" id="QFKX01000005">
    <property type="protein sequence ID" value="PWH05593.1"/>
    <property type="molecule type" value="Genomic_DNA"/>
</dbReference>
<evidence type="ECO:0000256" key="1">
    <source>
        <dbReference type="SAM" id="MobiDB-lite"/>
    </source>
</evidence>
<reference evidence="2 3" key="1">
    <citation type="submission" date="2018-05" db="EMBL/GenBank/DDBJ databases">
        <title>Brachybacterium sp. M1HQ-2T, whole genome shotgun sequence.</title>
        <authorList>
            <person name="Tuo L."/>
        </authorList>
    </citation>
    <scope>NUCLEOTIDE SEQUENCE [LARGE SCALE GENOMIC DNA]</scope>
    <source>
        <strain evidence="2 3">M1HQ-2</strain>
    </source>
</reference>
<evidence type="ECO:0000313" key="3">
    <source>
        <dbReference type="Proteomes" id="UP000245590"/>
    </source>
</evidence>
<sequence>MQNPTRDRHATTPRTAQDRATTRPVVVRDQSAGMRYLSRSSRPTALSTTWEDGRIYPVIEVDLSSEHRPRRPRQLTAAR</sequence>